<evidence type="ECO:0000256" key="3">
    <source>
        <dbReference type="SAM" id="MobiDB-lite"/>
    </source>
</evidence>
<dbReference type="EMBL" id="JAUSTO010000004">
    <property type="protein sequence ID" value="MDQ0152093.1"/>
    <property type="molecule type" value="Genomic_DNA"/>
</dbReference>
<keyword evidence="7" id="KW-0378">Hydrolase</keyword>
<feature type="domain" description="M23ase beta-sheet core" evidence="5">
    <location>
        <begin position="329"/>
        <end position="423"/>
    </location>
</feature>
<evidence type="ECO:0000256" key="1">
    <source>
        <dbReference type="ARBA" id="ARBA00022729"/>
    </source>
</evidence>
<dbReference type="GO" id="GO:0004222">
    <property type="term" value="F:metalloendopeptidase activity"/>
    <property type="evidence" value="ECO:0007669"/>
    <property type="project" value="TreeGrafter"/>
</dbReference>
<dbReference type="Proteomes" id="UP001241537">
    <property type="component" value="Unassembled WGS sequence"/>
</dbReference>
<feature type="signal peptide" evidence="4">
    <location>
        <begin position="1"/>
        <end position="27"/>
    </location>
</feature>
<feature type="chain" id="PRO_5041899758" evidence="4">
    <location>
        <begin position="28"/>
        <end position="429"/>
    </location>
</feature>
<dbReference type="InterPro" id="IPR057309">
    <property type="entry name" value="PcsB_CC"/>
</dbReference>
<protein>
    <submittedName>
        <fullName evidence="7">Murein DD-endopeptidase MepM/ murein hydrolase activator NlpD</fullName>
    </submittedName>
</protein>
<feature type="domain" description="Peptidoglycan hydrolase PcsB coiled-coil" evidence="6">
    <location>
        <begin position="109"/>
        <end position="171"/>
    </location>
</feature>
<gene>
    <name evidence="7" type="ORF">J2S20_000778</name>
</gene>
<sequence length="429" mass="47167">MMRVGRRAAAVLGLLGCLLLCRETALAAPNAVEQERLQNAAGQKKQLEQEQARTEQRISELSGLKSDVSAYVEGLDQHLTEVAGELERLEGEIADKEAELAGTREELDQAERDAKQQYKDMKLRIKYMYEKGNTGFLELLFSSRNLSEFFNHAEYVQKISEYDRKQLDVYEAICVKIQDQQQRLEQEKAELEALRQNAAAKQDSLKILMAEKVQELSIYSEQIGEAQDELAEYKEQIAAQEAEIKAVEAAVKAREEEERRRAEEEERRRRAEEASRLAAGETIDPEEKKSSAAAKSIGDIRFSWPCPASSRVSSGYGRRSSPTKGASSFHQGIDIAAPTGTAIAAAAAGEVVTASYSRSAGNYVMIHHGGGVYTLYMHCSTLNVGQGERVSAGQTIAKVGSTGISTGPHLHFGVRAGGTYVNPAEYVSP</sequence>
<dbReference type="RefSeq" id="WP_307253398.1">
    <property type="nucleotide sequence ID" value="NZ_JAUSTO010000004.1"/>
</dbReference>
<dbReference type="AlphaFoldDB" id="A0AAE4AJR5"/>
<keyword evidence="8" id="KW-1185">Reference proteome</keyword>
<dbReference type="Gene3D" id="2.70.70.10">
    <property type="entry name" value="Glucose Permease (Domain IIA)"/>
    <property type="match status" value="1"/>
</dbReference>
<evidence type="ECO:0000259" key="6">
    <source>
        <dbReference type="Pfam" id="PF24568"/>
    </source>
</evidence>
<comment type="caution">
    <text evidence="7">The sequence shown here is derived from an EMBL/GenBank/DDBJ whole genome shotgun (WGS) entry which is preliminary data.</text>
</comment>
<dbReference type="InterPro" id="IPR011055">
    <property type="entry name" value="Dup_hybrid_motif"/>
</dbReference>
<dbReference type="Gene3D" id="6.10.250.3150">
    <property type="match status" value="1"/>
</dbReference>
<keyword evidence="2" id="KW-0175">Coiled coil</keyword>
<dbReference type="Pfam" id="PF24568">
    <property type="entry name" value="CC_PcsB"/>
    <property type="match status" value="1"/>
</dbReference>
<reference evidence="7" key="1">
    <citation type="submission" date="2023-07" db="EMBL/GenBank/DDBJ databases">
        <title>Genomic Encyclopedia of Type Strains, Phase IV (KMG-IV): sequencing the most valuable type-strain genomes for metagenomic binning, comparative biology and taxonomic classification.</title>
        <authorList>
            <person name="Goeker M."/>
        </authorList>
    </citation>
    <scope>NUCLEOTIDE SEQUENCE</scope>
    <source>
        <strain evidence="7">DSM 19659</strain>
    </source>
</reference>
<dbReference type="PANTHER" id="PTHR21666">
    <property type="entry name" value="PEPTIDASE-RELATED"/>
    <property type="match status" value="1"/>
</dbReference>
<evidence type="ECO:0000259" key="5">
    <source>
        <dbReference type="Pfam" id="PF01551"/>
    </source>
</evidence>
<dbReference type="Pfam" id="PF01551">
    <property type="entry name" value="Peptidase_M23"/>
    <property type="match status" value="1"/>
</dbReference>
<evidence type="ECO:0000313" key="8">
    <source>
        <dbReference type="Proteomes" id="UP001241537"/>
    </source>
</evidence>
<accession>A0AAE4AJR5</accession>
<proteinExistence type="predicted"/>
<feature type="compositionally biased region" description="Basic and acidic residues" evidence="3">
    <location>
        <begin position="253"/>
        <end position="275"/>
    </location>
</feature>
<dbReference type="InterPro" id="IPR016047">
    <property type="entry name" value="M23ase_b-sheet_dom"/>
</dbReference>
<feature type="region of interest" description="Disordered" evidence="3">
    <location>
        <begin position="253"/>
        <end position="294"/>
    </location>
</feature>
<evidence type="ECO:0000256" key="2">
    <source>
        <dbReference type="SAM" id="Coils"/>
    </source>
</evidence>
<name>A0AAE4AJR5_9FIRM</name>
<dbReference type="InterPro" id="IPR050570">
    <property type="entry name" value="Cell_wall_metabolism_enzyme"/>
</dbReference>
<dbReference type="PANTHER" id="PTHR21666:SF270">
    <property type="entry name" value="MUREIN HYDROLASE ACTIVATOR ENVC"/>
    <property type="match status" value="1"/>
</dbReference>
<dbReference type="SUPFAM" id="SSF51261">
    <property type="entry name" value="Duplicated hybrid motif"/>
    <property type="match status" value="1"/>
</dbReference>
<feature type="coiled-coil region" evidence="2">
    <location>
        <begin position="30"/>
        <end position="124"/>
    </location>
</feature>
<keyword evidence="1 4" id="KW-0732">Signal</keyword>
<organism evidence="7 8">
    <name type="scientific">Moryella indoligenes</name>
    <dbReference type="NCBI Taxonomy" id="371674"/>
    <lineage>
        <taxon>Bacteria</taxon>
        <taxon>Bacillati</taxon>
        <taxon>Bacillota</taxon>
        <taxon>Clostridia</taxon>
        <taxon>Lachnospirales</taxon>
        <taxon>Lachnospiraceae</taxon>
        <taxon>Moryella</taxon>
    </lineage>
</organism>
<evidence type="ECO:0000313" key="7">
    <source>
        <dbReference type="EMBL" id="MDQ0152093.1"/>
    </source>
</evidence>
<evidence type="ECO:0000256" key="4">
    <source>
        <dbReference type="SAM" id="SignalP"/>
    </source>
</evidence>
<dbReference type="CDD" id="cd12797">
    <property type="entry name" value="M23_peptidase"/>
    <property type="match status" value="1"/>
</dbReference>